<organism evidence="2 3">
    <name type="scientific">Diaminobutyricimonas aerilata</name>
    <dbReference type="NCBI Taxonomy" id="1162967"/>
    <lineage>
        <taxon>Bacteria</taxon>
        <taxon>Bacillati</taxon>
        <taxon>Actinomycetota</taxon>
        <taxon>Actinomycetes</taxon>
        <taxon>Micrococcales</taxon>
        <taxon>Microbacteriaceae</taxon>
        <taxon>Diaminobutyricimonas</taxon>
    </lineage>
</organism>
<evidence type="ECO:0008006" key="4">
    <source>
        <dbReference type="Google" id="ProtNLM"/>
    </source>
</evidence>
<feature type="chain" id="PRO_5014805880" description="Lipoprotein" evidence="1">
    <location>
        <begin position="25"/>
        <end position="210"/>
    </location>
</feature>
<name>A0A2M9CKW9_9MICO</name>
<reference evidence="2 3" key="1">
    <citation type="submission" date="2017-11" db="EMBL/GenBank/DDBJ databases">
        <title>Genomic Encyclopedia of Archaeal and Bacterial Type Strains, Phase II (KMG-II): From Individual Species to Whole Genera.</title>
        <authorList>
            <person name="Goeker M."/>
        </authorList>
    </citation>
    <scope>NUCLEOTIDE SEQUENCE [LARGE SCALE GENOMIC DNA]</scope>
    <source>
        <strain evidence="2 3">DSM 27393</strain>
    </source>
</reference>
<comment type="caution">
    <text evidence="2">The sequence shown here is derived from an EMBL/GenBank/DDBJ whole genome shotgun (WGS) entry which is preliminary data.</text>
</comment>
<gene>
    <name evidence="2" type="ORF">CLV46_2118</name>
</gene>
<dbReference type="Proteomes" id="UP000228758">
    <property type="component" value="Unassembled WGS sequence"/>
</dbReference>
<keyword evidence="1" id="KW-0732">Signal</keyword>
<sequence>MRRRTGAAVLALLCLPLLVSGCIASGLPESTREERISYLQRSLDEYWASATAQDPPMDDLVGRGIVVVPDDELVDTVVECLRGLGFDATAHADGSYSWNEEPATTVPSENLGALCFARIVSEEQLQWVPGPRELAATWAHQTYITLPCLERAGHRVPQPPPLAAVLSGAAVGWDPLSEIAPPVRGDAALLGRLISRCPPYPEPEAQREEP</sequence>
<dbReference type="RefSeq" id="WP_100364722.1">
    <property type="nucleotide sequence ID" value="NZ_PGFF01000001.1"/>
</dbReference>
<keyword evidence="3" id="KW-1185">Reference proteome</keyword>
<dbReference type="EMBL" id="PGFF01000001">
    <property type="protein sequence ID" value="PJJ72546.1"/>
    <property type="molecule type" value="Genomic_DNA"/>
</dbReference>
<dbReference type="PROSITE" id="PS51257">
    <property type="entry name" value="PROKAR_LIPOPROTEIN"/>
    <property type="match status" value="1"/>
</dbReference>
<dbReference type="AlphaFoldDB" id="A0A2M9CKW9"/>
<accession>A0A2M9CKW9</accession>
<evidence type="ECO:0000313" key="3">
    <source>
        <dbReference type="Proteomes" id="UP000228758"/>
    </source>
</evidence>
<evidence type="ECO:0000256" key="1">
    <source>
        <dbReference type="SAM" id="SignalP"/>
    </source>
</evidence>
<evidence type="ECO:0000313" key="2">
    <source>
        <dbReference type="EMBL" id="PJJ72546.1"/>
    </source>
</evidence>
<proteinExistence type="predicted"/>
<protein>
    <recommendedName>
        <fullName evidence="4">Lipoprotein</fullName>
    </recommendedName>
</protein>
<dbReference type="OrthoDB" id="3726412at2"/>
<feature type="signal peptide" evidence="1">
    <location>
        <begin position="1"/>
        <end position="24"/>
    </location>
</feature>